<dbReference type="Proteomes" id="UP000539985">
    <property type="component" value="Unassembled WGS sequence"/>
</dbReference>
<organism evidence="4 5">
    <name type="scientific">Pseudomonas gingeri</name>
    <dbReference type="NCBI Taxonomy" id="117681"/>
    <lineage>
        <taxon>Bacteria</taxon>
        <taxon>Pseudomonadati</taxon>
        <taxon>Pseudomonadota</taxon>
        <taxon>Gammaproteobacteria</taxon>
        <taxon>Pseudomonadales</taxon>
        <taxon>Pseudomonadaceae</taxon>
        <taxon>Pseudomonas</taxon>
    </lineage>
</organism>
<keyword evidence="2" id="KW-0560">Oxidoreductase</keyword>
<evidence type="ECO:0000259" key="3">
    <source>
        <dbReference type="SMART" id="SM00822"/>
    </source>
</evidence>
<reference evidence="4 5" key="1">
    <citation type="submission" date="2020-04" db="EMBL/GenBank/DDBJ databases">
        <title>Molecular characterization of pseudomonads from Agaricus bisporus reveal novel blotch 2 pathogens in Western Europe.</title>
        <authorList>
            <person name="Taparia T."/>
            <person name="Krijger M."/>
            <person name="Haynes E."/>
            <person name="Elpinstone J.G."/>
            <person name="Noble R."/>
            <person name="Van Der Wolf J."/>
        </authorList>
    </citation>
    <scope>NUCLEOTIDE SEQUENCE [LARGE SCALE GENOMIC DNA]</scope>
    <source>
        <strain evidence="4 5">H7001</strain>
    </source>
</reference>
<proteinExistence type="inferred from homology"/>
<comment type="caution">
    <text evidence="4">The sequence shown here is derived from an EMBL/GenBank/DDBJ whole genome shotgun (WGS) entry which is preliminary data.</text>
</comment>
<gene>
    <name evidence="4" type="ORF">HX882_27960</name>
</gene>
<dbReference type="PROSITE" id="PS00061">
    <property type="entry name" value="ADH_SHORT"/>
    <property type="match status" value="1"/>
</dbReference>
<evidence type="ECO:0000313" key="5">
    <source>
        <dbReference type="Proteomes" id="UP000539985"/>
    </source>
</evidence>
<dbReference type="SUPFAM" id="SSF51735">
    <property type="entry name" value="NAD(P)-binding Rossmann-fold domains"/>
    <property type="match status" value="1"/>
</dbReference>
<feature type="domain" description="Ketoreductase" evidence="3">
    <location>
        <begin position="11"/>
        <end position="181"/>
    </location>
</feature>
<dbReference type="Gene3D" id="3.40.50.720">
    <property type="entry name" value="NAD(P)-binding Rossmann-like Domain"/>
    <property type="match status" value="1"/>
</dbReference>
<dbReference type="InterPro" id="IPR036291">
    <property type="entry name" value="NAD(P)-bd_dom_sf"/>
</dbReference>
<evidence type="ECO:0000256" key="1">
    <source>
        <dbReference type="ARBA" id="ARBA00006484"/>
    </source>
</evidence>
<dbReference type="InterPro" id="IPR057326">
    <property type="entry name" value="KR_dom"/>
</dbReference>
<dbReference type="PANTHER" id="PTHR43639:SF1">
    <property type="entry name" value="SHORT-CHAIN DEHYDROGENASE_REDUCTASE FAMILY PROTEIN"/>
    <property type="match status" value="1"/>
</dbReference>
<dbReference type="GO" id="GO:0016491">
    <property type="term" value="F:oxidoreductase activity"/>
    <property type="evidence" value="ECO:0007669"/>
    <property type="project" value="UniProtKB-KW"/>
</dbReference>
<dbReference type="SMART" id="SM00822">
    <property type="entry name" value="PKS_KR"/>
    <property type="match status" value="1"/>
</dbReference>
<dbReference type="EMBL" id="JACAQB010000026">
    <property type="protein sequence ID" value="NWB99713.1"/>
    <property type="molecule type" value="Genomic_DNA"/>
</dbReference>
<dbReference type="InterPro" id="IPR020904">
    <property type="entry name" value="Sc_DH/Rdtase_CS"/>
</dbReference>
<evidence type="ECO:0000256" key="2">
    <source>
        <dbReference type="ARBA" id="ARBA00023002"/>
    </source>
</evidence>
<dbReference type="PANTHER" id="PTHR43639">
    <property type="entry name" value="OXIDOREDUCTASE, SHORT-CHAIN DEHYDROGENASE/REDUCTASE FAMILY (AFU_ORTHOLOGUE AFUA_5G02870)"/>
    <property type="match status" value="1"/>
</dbReference>
<dbReference type="Pfam" id="PF13561">
    <property type="entry name" value="adh_short_C2"/>
    <property type="match status" value="1"/>
</dbReference>
<protein>
    <submittedName>
        <fullName evidence="4">3-oxoacyl-ACP reductase FabG</fullName>
    </submittedName>
</protein>
<dbReference type="FunFam" id="3.40.50.720:FF:000084">
    <property type="entry name" value="Short-chain dehydrogenase reductase"/>
    <property type="match status" value="1"/>
</dbReference>
<dbReference type="RefSeq" id="WP_177105290.1">
    <property type="nucleotide sequence ID" value="NZ_JACAQB010000026.1"/>
</dbReference>
<dbReference type="InterPro" id="IPR002347">
    <property type="entry name" value="SDR_fam"/>
</dbReference>
<dbReference type="PRINTS" id="PR00081">
    <property type="entry name" value="GDHRDH"/>
</dbReference>
<accession>A0A7Y7XGY3</accession>
<name>A0A7Y7XGY3_9PSED</name>
<dbReference type="AlphaFoldDB" id="A0A7Y7XGY3"/>
<dbReference type="PRINTS" id="PR00080">
    <property type="entry name" value="SDRFAMILY"/>
</dbReference>
<comment type="similarity">
    <text evidence="1">Belongs to the short-chain dehydrogenases/reductases (SDR) family.</text>
</comment>
<sequence length="250" mass="25722">MTSEIKPLKGKVALVTGGSRGIGAAVVMRLVRDGAAVAFTYASAEQKALEVVATVEAEGGRALAIQADSADAAALERAVKQTVQTLGGLNILVNNAGILQRGDIREFSLEVFDQMFAVNVRAAFAATQYAAREMGEGDRIILMGSVVAERSAFPGASVYSMTKSALVGLGRGIALDLAPQGITVNVVQPGPTATDMNPADGPHHEAVKSLVPLKRMGTGEEIAGMVAYLAGPESSFVTGTCLTVDGGYLA</sequence>
<evidence type="ECO:0000313" key="4">
    <source>
        <dbReference type="EMBL" id="NWB99713.1"/>
    </source>
</evidence>